<keyword evidence="2" id="KW-0812">Transmembrane</keyword>
<evidence type="ECO:0000256" key="1">
    <source>
        <dbReference type="SAM" id="MobiDB-lite"/>
    </source>
</evidence>
<dbReference type="Proteomes" id="UP000725649">
    <property type="component" value="Unassembled WGS sequence"/>
</dbReference>
<evidence type="ECO:0000313" key="3">
    <source>
        <dbReference type="EMBL" id="MBE6420900.1"/>
    </source>
</evidence>
<feature type="compositionally biased region" description="Basic and acidic residues" evidence="1">
    <location>
        <begin position="655"/>
        <end position="672"/>
    </location>
</feature>
<dbReference type="AlphaFoldDB" id="A0A928DP54"/>
<feature type="region of interest" description="Disordered" evidence="1">
    <location>
        <begin position="634"/>
        <end position="680"/>
    </location>
</feature>
<organism evidence="3 4">
    <name type="scientific">Candidatus Avelusimicrobium gallicola</name>
    <dbReference type="NCBI Taxonomy" id="2562704"/>
    <lineage>
        <taxon>Bacteria</taxon>
        <taxon>Pseudomonadati</taxon>
        <taxon>Elusimicrobiota</taxon>
        <taxon>Elusimicrobia</taxon>
        <taxon>Elusimicrobiales</taxon>
        <taxon>Elusimicrobiaceae</taxon>
        <taxon>Candidatus Avelusimicrobium</taxon>
    </lineage>
</organism>
<sequence length="680" mass="75452">MKKTIKIVGISLGVAVLLFLSLPFFMGNKPVNQKPGESAQQATPQIFTSNPLTELVNRIASVFTKKGSAHPGANAAQNTNENALAGNEEMLADARGAAGSPLTEETPQAGGGEGGGLLFGDYEDEWVLAPQVAPEGTSRGMHEISAKGDAYDNYVRAERAARFTPVAINPQTKRVPDSKLARIFNPIKQFFGFDDPYSLEDTDWTDEEAARLAYAQGERESAKNPRQFKRAGMPDMNMPNISYDGDNGTNKEENADSENENEILSKVLSLFYPEEKYEGNIQRIIEERFGPPPYTPEQQKAIQQFTGEQRAFIRQTMQSVKQETLAVQQGKEEPENATPSLIETLSCGGNKSLKSHNSVSCATKGPNPIDEKKKEEVRRENAKKYPEFDNGKNYRFPVTVVYGQEMDIEKFSQGLQENLVDGEGLQNDPDPEAQKNYLAKQSGFVAQQMYQFMVSKANCEKNSCFWVAATDQPDHFLKESVDMAGNVVFKGDPLNRYAQIREEYIQALPEKLAELGKTPEQIQQEIEFAQNFSPAYVAYTQEDLQAWGRQNREMARDKNTATETTLAYTATAKTGATLIGLGLSPAIGKNAVAISESSGEKPISSIDRAKEISDDISYNLTLRKQAHEALEQHFGKEELRAKMESSFKRGTSTPDELKGDKENTDNLRESRTDVGTYQRN</sequence>
<evidence type="ECO:0000256" key="2">
    <source>
        <dbReference type="SAM" id="Phobius"/>
    </source>
</evidence>
<comment type="caution">
    <text evidence="3">The sequence shown here is derived from an EMBL/GenBank/DDBJ whole genome shotgun (WGS) entry which is preliminary data.</text>
</comment>
<keyword evidence="2" id="KW-1133">Transmembrane helix</keyword>
<name>A0A928DP54_9BACT</name>
<gene>
    <name evidence="3" type="ORF">E7027_01980</name>
</gene>
<evidence type="ECO:0000313" key="4">
    <source>
        <dbReference type="Proteomes" id="UP000725649"/>
    </source>
</evidence>
<reference evidence="3" key="1">
    <citation type="submission" date="2019-04" db="EMBL/GenBank/DDBJ databases">
        <title>Evolution of Biomass-Degrading Anaerobic Consortia Revealed by Metagenomics.</title>
        <authorList>
            <person name="Peng X."/>
        </authorList>
    </citation>
    <scope>NUCLEOTIDE SEQUENCE</scope>
    <source>
        <strain evidence="3">SIG66</strain>
    </source>
</reference>
<feature type="transmembrane region" description="Helical" evidence="2">
    <location>
        <begin position="7"/>
        <end position="26"/>
    </location>
</feature>
<dbReference type="EMBL" id="SUVG01000002">
    <property type="protein sequence ID" value="MBE6420900.1"/>
    <property type="molecule type" value="Genomic_DNA"/>
</dbReference>
<proteinExistence type="predicted"/>
<keyword evidence="2" id="KW-0472">Membrane</keyword>
<protein>
    <submittedName>
        <fullName evidence="3">Uncharacterized protein</fullName>
    </submittedName>
</protein>
<accession>A0A928DP54</accession>
<feature type="region of interest" description="Disordered" evidence="1">
    <location>
        <begin position="216"/>
        <end position="240"/>
    </location>
</feature>
<feature type="compositionally biased region" description="Basic and acidic residues" evidence="1">
    <location>
        <begin position="634"/>
        <end position="647"/>
    </location>
</feature>
<feature type="region of interest" description="Disordered" evidence="1">
    <location>
        <begin position="355"/>
        <end position="376"/>
    </location>
</feature>